<reference evidence="2" key="1">
    <citation type="submission" date="2023-06" db="EMBL/GenBank/DDBJ databases">
        <authorList>
            <person name="Kurt Z."/>
        </authorList>
    </citation>
    <scope>NUCLEOTIDE SEQUENCE</scope>
</reference>
<dbReference type="AlphaFoldDB" id="A0AA86PFR9"/>
<dbReference type="InterPro" id="IPR004875">
    <property type="entry name" value="DDE_SF_endonuclease_dom"/>
</dbReference>
<dbReference type="PANTHER" id="PTHR19303">
    <property type="entry name" value="TRANSPOSON"/>
    <property type="match status" value="1"/>
</dbReference>
<keyword evidence="4" id="KW-1185">Reference proteome</keyword>
<dbReference type="Proteomes" id="UP001642409">
    <property type="component" value="Unassembled WGS sequence"/>
</dbReference>
<dbReference type="GO" id="GO:0005634">
    <property type="term" value="C:nucleus"/>
    <property type="evidence" value="ECO:0007669"/>
    <property type="project" value="TreeGrafter"/>
</dbReference>
<evidence type="ECO:0000313" key="2">
    <source>
        <dbReference type="EMBL" id="CAI9934939.1"/>
    </source>
</evidence>
<accession>A0AA86PFR9</accession>
<feature type="domain" description="DDE-1" evidence="1">
    <location>
        <begin position="256"/>
        <end position="406"/>
    </location>
</feature>
<proteinExistence type="predicted"/>
<gene>
    <name evidence="2" type="ORF">HINF_LOCUS22584</name>
    <name evidence="3" type="ORF">HINF_LOCUS27198</name>
</gene>
<dbReference type="EMBL" id="CAXDID020000084">
    <property type="protein sequence ID" value="CAL6019957.1"/>
    <property type="molecule type" value="Genomic_DNA"/>
</dbReference>
<dbReference type="InterPro" id="IPR036397">
    <property type="entry name" value="RNaseH_sf"/>
</dbReference>
<dbReference type="Pfam" id="PF03184">
    <property type="entry name" value="DDE_1"/>
    <property type="match status" value="1"/>
</dbReference>
<dbReference type="EMBL" id="CATOUU010000590">
    <property type="protein sequence ID" value="CAI9934939.1"/>
    <property type="molecule type" value="Genomic_DNA"/>
</dbReference>
<sequence length="467" mass="54650">MEVDREQSEDYYVVDELMGTDMCPFEPIIDIDYEYTPQQSVQPVSQQLVSPVLIPARKPNVEIAQFTKTSYRERKSYSIEFKRDVLEIYDRYRLHFKGNAAKKTIDYFGKDVLKLKCIENFNKNRKESIFTASNGYFEKFFKRNRLSFQVPCRTKPIPPNYDVVQQQFHQQLGKTIQQFQVTPADLLCFDETSIVKLCPTKKFIGPKNHSIQEKDSHAFEQMIANDTKYARDNYTLAYFESLRKLPITHQDSCYVTTSQSGWMTIDFMKLYLRNVIYPYIVHRQQEAQNNNLHFILVCDNAPCHNIETYLQENHHNDIEIETIKKFLHIIKLPPNTSSLLSPLDLTVNGPLKAYLRKIHHQYVQDQQVLLANGQIVESGVPSRQQCQKHVAQALRNISSETIIHGFEKAEIISPIEVRQIPEPIIVIPEDRFFMAFAEDETEELRWTKLSGTHIFNQEIDRVLFPII</sequence>
<organism evidence="2">
    <name type="scientific">Hexamita inflata</name>
    <dbReference type="NCBI Taxonomy" id="28002"/>
    <lineage>
        <taxon>Eukaryota</taxon>
        <taxon>Metamonada</taxon>
        <taxon>Diplomonadida</taxon>
        <taxon>Hexamitidae</taxon>
        <taxon>Hexamitinae</taxon>
        <taxon>Hexamita</taxon>
    </lineage>
</organism>
<evidence type="ECO:0000313" key="4">
    <source>
        <dbReference type="Proteomes" id="UP001642409"/>
    </source>
</evidence>
<evidence type="ECO:0000313" key="3">
    <source>
        <dbReference type="EMBL" id="CAL6019957.1"/>
    </source>
</evidence>
<protein>
    <recommendedName>
        <fullName evidence="1">DDE-1 domain-containing protein</fullName>
    </recommendedName>
</protein>
<dbReference type="PANTHER" id="PTHR19303:SF74">
    <property type="entry name" value="POGO TRANSPOSABLE ELEMENT WITH KRAB DOMAIN"/>
    <property type="match status" value="1"/>
</dbReference>
<name>A0AA86PFR9_9EUKA</name>
<reference evidence="3 4" key="2">
    <citation type="submission" date="2024-07" db="EMBL/GenBank/DDBJ databases">
        <authorList>
            <person name="Akdeniz Z."/>
        </authorList>
    </citation>
    <scope>NUCLEOTIDE SEQUENCE [LARGE SCALE GENOMIC DNA]</scope>
</reference>
<dbReference type="GO" id="GO:0003677">
    <property type="term" value="F:DNA binding"/>
    <property type="evidence" value="ECO:0007669"/>
    <property type="project" value="TreeGrafter"/>
</dbReference>
<dbReference type="InterPro" id="IPR050863">
    <property type="entry name" value="CenT-Element_Derived"/>
</dbReference>
<dbReference type="Gene3D" id="3.30.420.10">
    <property type="entry name" value="Ribonuclease H-like superfamily/Ribonuclease H"/>
    <property type="match status" value="1"/>
</dbReference>
<comment type="caution">
    <text evidence="2">The sequence shown here is derived from an EMBL/GenBank/DDBJ whole genome shotgun (WGS) entry which is preliminary data.</text>
</comment>
<evidence type="ECO:0000259" key="1">
    <source>
        <dbReference type="Pfam" id="PF03184"/>
    </source>
</evidence>